<comment type="caution">
    <text evidence="1">The sequence shown here is derived from an EMBL/GenBank/DDBJ whole genome shotgun (WGS) entry which is preliminary data.</text>
</comment>
<evidence type="ECO:0000313" key="1">
    <source>
        <dbReference type="EMBL" id="KIN11709.1"/>
    </source>
</evidence>
<reference evidence="1 2" key="1">
    <citation type="submission" date="2015-01" db="EMBL/GenBank/DDBJ databases">
        <title>Draft genome of Vibrio mytili type strain CAIM 528.</title>
        <authorList>
            <person name="Gonzalez-Castillo A."/>
            <person name="Gomez-Gil B."/>
            <person name="Enciso-Ibarra J."/>
        </authorList>
    </citation>
    <scope>NUCLEOTIDE SEQUENCE [LARGE SCALE GENOMIC DNA]</scope>
    <source>
        <strain evidence="1 2">CAIM 528</strain>
    </source>
</reference>
<evidence type="ECO:0000313" key="2">
    <source>
        <dbReference type="Proteomes" id="UP000031977"/>
    </source>
</evidence>
<dbReference type="PROSITE" id="PS51257">
    <property type="entry name" value="PROKAR_LIPOPROTEIN"/>
    <property type="match status" value="1"/>
</dbReference>
<dbReference type="Proteomes" id="UP000031977">
    <property type="component" value="Unassembled WGS sequence"/>
</dbReference>
<dbReference type="STRING" id="50718.SU60_06505"/>
<proteinExistence type="predicted"/>
<dbReference type="EMBL" id="JXOK01000015">
    <property type="protein sequence ID" value="KIN11709.1"/>
    <property type="molecule type" value="Genomic_DNA"/>
</dbReference>
<organism evidence="1 2">
    <name type="scientific">Vibrio mytili</name>
    <dbReference type="NCBI Taxonomy" id="50718"/>
    <lineage>
        <taxon>Bacteria</taxon>
        <taxon>Pseudomonadati</taxon>
        <taxon>Pseudomonadota</taxon>
        <taxon>Gammaproteobacteria</taxon>
        <taxon>Vibrionales</taxon>
        <taxon>Vibrionaceae</taxon>
        <taxon>Vibrio</taxon>
    </lineage>
</organism>
<keyword evidence="2" id="KW-1185">Reference proteome</keyword>
<evidence type="ECO:0008006" key="3">
    <source>
        <dbReference type="Google" id="ProtNLM"/>
    </source>
</evidence>
<accession>A0A0C3DJW3</accession>
<gene>
    <name evidence="1" type="ORF">SU60_06505</name>
</gene>
<dbReference type="AlphaFoldDB" id="A0A0C3DJW3"/>
<dbReference type="RefSeq" id="WP_041154789.1">
    <property type="nucleotide sequence ID" value="NZ_CBCRVP010000007.1"/>
</dbReference>
<sequence length="283" mass="30998">MINGKLIGLGVSIMSVIMTGCASTSQPVSYDESHSRAYNIAQAGGLYDVSDKYVPRENYESLQFAGSAATNSLLFTSSFGANLDLTSGLGLGLVTSLLEQPDTASRNSVIAWMPKSEASSTKNAQEKLLFEMKTAIESTLEEMGLEYEATNGNSERKVEFYFHSEEYGCPIYKPGMTNVDLCYIATEVFEPREAKAPSFVGVDEIDSYAFESNHSVYYNRFRVTPGKGSHVPSDKIYSLVSGKLPSWAYVYVASGNIQVGESKVKTPYILDNGEPLLFIHPEN</sequence>
<name>A0A0C3DJW3_9VIBR</name>
<protein>
    <recommendedName>
        <fullName evidence="3">Lipoprotein</fullName>
    </recommendedName>
</protein>
<dbReference type="OrthoDB" id="6190737at2"/>
<dbReference type="GeneID" id="83585804"/>